<dbReference type="AlphaFoldDB" id="A0A454TI76"/>
<accession>A0A454TI76</accession>
<comment type="caution">
    <text evidence="1">The sequence shown here is derived from an EMBL/GenBank/DDBJ whole genome shotgun (WGS) entry which is preliminary data.</text>
</comment>
<proteinExistence type="predicted"/>
<dbReference type="InterPro" id="IPR023366">
    <property type="entry name" value="ATP_synth_asu-like_sf"/>
</dbReference>
<dbReference type="OrthoDB" id="6696432at2"/>
<evidence type="ECO:0000313" key="2">
    <source>
        <dbReference type="Proteomes" id="UP000271222"/>
    </source>
</evidence>
<name>A0A454TI76_9RALS</name>
<protein>
    <submittedName>
        <fullName evidence="1">Uncharacterized protein</fullName>
    </submittedName>
</protein>
<dbReference type="RefSeq" id="WP_058907702.1">
    <property type="nucleotide sequence ID" value="NZ_JAAWVG010000013.1"/>
</dbReference>
<reference evidence="1 2" key="1">
    <citation type="submission" date="2018-10" db="EMBL/GenBank/DDBJ databases">
        <title>Draft Genome Sequence of Ralstonia pseudosolanacearum (R. solanacearum phylotype I) Strain Tg03 Isolated from Luffa cylindrica in China.</title>
        <authorList>
            <person name="Yuan G.-Q."/>
            <person name="Li Q.-Q."/>
            <person name="Zhang Y.-W."/>
        </authorList>
    </citation>
    <scope>NUCLEOTIDE SEQUENCE [LARGE SCALE GENOMIC DNA]</scope>
    <source>
        <strain evidence="1 2">Tg03</strain>
    </source>
</reference>
<organism evidence="1 2">
    <name type="scientific">Ralstonia pseudosolanacearum</name>
    <dbReference type="NCBI Taxonomy" id="1310165"/>
    <lineage>
        <taxon>Bacteria</taxon>
        <taxon>Pseudomonadati</taxon>
        <taxon>Pseudomonadota</taxon>
        <taxon>Betaproteobacteria</taxon>
        <taxon>Burkholderiales</taxon>
        <taxon>Burkholderiaceae</taxon>
        <taxon>Ralstonia</taxon>
        <taxon>Ralstonia solanacearum species complex</taxon>
    </lineage>
</organism>
<gene>
    <name evidence="1" type="ORF">EGA29_26140</name>
</gene>
<dbReference type="EMBL" id="RJTL01000096">
    <property type="protein sequence ID" value="RNL99149.1"/>
    <property type="molecule type" value="Genomic_DNA"/>
</dbReference>
<evidence type="ECO:0000313" key="1">
    <source>
        <dbReference type="EMBL" id="RNL99149.1"/>
    </source>
</evidence>
<dbReference type="Gene3D" id="2.40.30.20">
    <property type="match status" value="1"/>
</dbReference>
<dbReference type="Proteomes" id="UP000271222">
    <property type="component" value="Unassembled WGS sequence"/>
</dbReference>
<sequence length="388" mass="41652">MTIKYFQSNQTGAPQLSGQRGTLIAVLNACLGNGFNLRTLTAITRDGTVATATADAGHGFREDDIVLIGGANEAAYNGERRIRNVTTNAFQFDVAAEAAERATGTITAKIAPLGWEMPFSGEDRAVYRSRNVTSNRLFLRIDETPLAGDGNYGRGPRTVLAQMWEVLNDVDNGTGKAETMWRKAQNDNATTRPWVLVGDSKRFWLAVNWSESYPNRYAPYFFGDFPSAKAGDAYGALLAGYFDLNINWAEPSSNLVTDNVYSVGTGVGSTGIWLARGYSQLGGRINAQWVSAPAGGGSTGLGATAVPYPNPADNGIYVMPLMIQEQTGPSLRGRLPGLLCPLQSIPAPEPWKFPGFVIDGTQRELLVVAGAANNGNARLAFDLTGPWD</sequence>